<dbReference type="GO" id="GO:0005507">
    <property type="term" value="F:copper ion binding"/>
    <property type="evidence" value="ECO:0007669"/>
    <property type="project" value="InterPro"/>
</dbReference>
<reference evidence="10" key="1">
    <citation type="journal article" date="2014" name="Genome Announc.">
        <title>De novo whole-genome sequence and genome annotation of Lichtheimia ramosa.</title>
        <authorList>
            <person name="Linde J."/>
            <person name="Schwartze V."/>
            <person name="Binder U."/>
            <person name="Lass-Florl C."/>
            <person name="Voigt K."/>
            <person name="Horn F."/>
        </authorList>
    </citation>
    <scope>NUCLEOTIDE SEQUENCE</scope>
    <source>
        <strain evidence="10">JMRC FSU:6197</strain>
    </source>
</reference>
<dbReference type="InterPro" id="IPR036395">
    <property type="entry name" value="Cu_fist_DNA-bd_dom_sf"/>
</dbReference>
<protein>
    <submittedName>
        <fullName evidence="10">Putative Copper-fist transcription factor</fullName>
    </submittedName>
</protein>
<sequence>MPLINGIKFACNSCIKGHRSSHCNHVERPLFEIRRKGRPVTQCTYCRDLRKTKQVHVKCVCGDRKGDLQSQFFLFDMYLTVIRSSADASPSSSSKTILSSSNNSTIRNFSPPQSEPLFLETCGSATTATAAGDCPTTITTTNVAMGDIGHDSLPTSSSSSLSWAWISPQPPPQQHLGFVFQKPQEEPSVNDYAITPSTSTTMTTRPFRQISPAPAVPATSTPLPTPISTAIFDHNTQQPFAPTPTASTGLVNTSAVTSQRPTSTSTDENDPMVQQLLNSLMTRPSNQDTTNMATNPTTAFSTPSSMYQQPSMMPQQHTPSPQTQAPLPSTSMCGGGCCSCPPTNSSMAQGESVVITITPLPKQQSGEQQDHTTATTMTRVVTCYCGPSCICPDCLVHPGNSFLANMDPYAGLMNPHQSSSSSSCGSDDD</sequence>
<keyword evidence="5" id="KW-0805">Transcription regulation</keyword>
<evidence type="ECO:0000256" key="4">
    <source>
        <dbReference type="ARBA" id="ARBA00023008"/>
    </source>
</evidence>
<dbReference type="GO" id="GO:0006879">
    <property type="term" value="P:intracellular iron ion homeostasis"/>
    <property type="evidence" value="ECO:0007669"/>
    <property type="project" value="TreeGrafter"/>
</dbReference>
<name>A0A077X2M2_9FUNG</name>
<dbReference type="SUPFAM" id="SSF57879">
    <property type="entry name" value="Zinc domain conserved in yeast copper-regulated transcription factors"/>
    <property type="match status" value="1"/>
</dbReference>
<dbReference type="Gene3D" id="3.90.430.10">
    <property type="entry name" value="Copper fist DNA-binding domain"/>
    <property type="match status" value="1"/>
</dbReference>
<keyword evidence="6" id="KW-0804">Transcription</keyword>
<feature type="domain" description="Copper-fist" evidence="9">
    <location>
        <begin position="1"/>
        <end position="40"/>
    </location>
</feature>
<keyword evidence="2" id="KW-0479">Metal-binding</keyword>
<keyword evidence="4" id="KW-0186">Copper</keyword>
<evidence type="ECO:0000256" key="3">
    <source>
        <dbReference type="ARBA" id="ARBA00022833"/>
    </source>
</evidence>
<dbReference type="GO" id="GO:0000978">
    <property type="term" value="F:RNA polymerase II cis-regulatory region sequence-specific DNA binding"/>
    <property type="evidence" value="ECO:0007669"/>
    <property type="project" value="TreeGrafter"/>
</dbReference>
<feature type="region of interest" description="Disordered" evidence="8">
    <location>
        <begin position="301"/>
        <end position="326"/>
    </location>
</feature>
<feature type="compositionally biased region" description="Low complexity" evidence="8">
    <location>
        <begin position="303"/>
        <end position="316"/>
    </location>
</feature>
<evidence type="ECO:0000259" key="9">
    <source>
        <dbReference type="PROSITE" id="PS50073"/>
    </source>
</evidence>
<feature type="compositionally biased region" description="Polar residues" evidence="8">
    <location>
        <begin position="240"/>
        <end position="266"/>
    </location>
</feature>
<evidence type="ECO:0000256" key="7">
    <source>
        <dbReference type="ARBA" id="ARBA00023242"/>
    </source>
</evidence>
<dbReference type="PROSITE" id="PS50073">
    <property type="entry name" value="COPPER_FIST_2"/>
    <property type="match status" value="1"/>
</dbReference>
<feature type="region of interest" description="Disordered" evidence="8">
    <location>
        <begin position="87"/>
        <end position="106"/>
    </location>
</feature>
<comment type="subcellular location">
    <subcellularLocation>
        <location evidence="1">Nucleus</location>
    </subcellularLocation>
</comment>
<accession>A0A077X2M2</accession>
<dbReference type="SMART" id="SM00412">
    <property type="entry name" value="Cu_FIST"/>
    <property type="match status" value="1"/>
</dbReference>
<evidence type="ECO:0000256" key="2">
    <source>
        <dbReference type="ARBA" id="ARBA00022723"/>
    </source>
</evidence>
<keyword evidence="7" id="KW-0539">Nucleus</keyword>
<dbReference type="FunFam" id="3.90.430.10:FF:000001">
    <property type="entry name" value="Copper fist DNA-binding protein"/>
    <property type="match status" value="1"/>
</dbReference>
<organism evidence="10">
    <name type="scientific">Lichtheimia ramosa</name>
    <dbReference type="NCBI Taxonomy" id="688394"/>
    <lineage>
        <taxon>Eukaryota</taxon>
        <taxon>Fungi</taxon>
        <taxon>Fungi incertae sedis</taxon>
        <taxon>Mucoromycota</taxon>
        <taxon>Mucoromycotina</taxon>
        <taxon>Mucoromycetes</taxon>
        <taxon>Mucorales</taxon>
        <taxon>Lichtheimiaceae</taxon>
        <taxon>Lichtheimia</taxon>
    </lineage>
</organism>
<dbReference type="GO" id="GO:0000981">
    <property type="term" value="F:DNA-binding transcription factor activity, RNA polymerase II-specific"/>
    <property type="evidence" value="ECO:0007669"/>
    <property type="project" value="TreeGrafter"/>
</dbReference>
<evidence type="ECO:0000256" key="5">
    <source>
        <dbReference type="ARBA" id="ARBA00023015"/>
    </source>
</evidence>
<dbReference type="PANTHER" id="PTHR28088:SF5">
    <property type="entry name" value="TRANSCRIPTIONAL ACTIVATOR HAA1-RELATED"/>
    <property type="match status" value="1"/>
</dbReference>
<gene>
    <name evidence="10" type="ORF">LRAMOSA06232</name>
</gene>
<evidence type="ECO:0000313" key="10">
    <source>
        <dbReference type="EMBL" id="CDS14061.1"/>
    </source>
</evidence>
<dbReference type="EMBL" id="LK023385">
    <property type="protein sequence ID" value="CDS14061.1"/>
    <property type="molecule type" value="Genomic_DNA"/>
</dbReference>
<dbReference type="Pfam" id="PF00649">
    <property type="entry name" value="Copper-fist"/>
    <property type="match status" value="1"/>
</dbReference>
<evidence type="ECO:0000256" key="8">
    <source>
        <dbReference type="SAM" id="MobiDB-lite"/>
    </source>
</evidence>
<feature type="compositionally biased region" description="Polar residues" evidence="8">
    <location>
        <begin position="317"/>
        <end position="326"/>
    </location>
</feature>
<dbReference type="GO" id="GO:0045944">
    <property type="term" value="P:positive regulation of transcription by RNA polymerase II"/>
    <property type="evidence" value="ECO:0007669"/>
    <property type="project" value="TreeGrafter"/>
</dbReference>
<keyword evidence="3" id="KW-0862">Zinc</keyword>
<dbReference type="InterPro" id="IPR001083">
    <property type="entry name" value="Cu_fist_DNA-bd_dom"/>
</dbReference>
<dbReference type="AlphaFoldDB" id="A0A077X2M2"/>
<dbReference type="GO" id="GO:0005634">
    <property type="term" value="C:nucleus"/>
    <property type="evidence" value="ECO:0007669"/>
    <property type="project" value="UniProtKB-SubCell"/>
</dbReference>
<feature type="region of interest" description="Disordered" evidence="8">
    <location>
        <begin position="240"/>
        <end position="270"/>
    </location>
</feature>
<dbReference type="SMART" id="SM01090">
    <property type="entry name" value="Copper-fist"/>
    <property type="match status" value="1"/>
</dbReference>
<dbReference type="PRINTS" id="PR00617">
    <property type="entry name" value="COPPERFIST"/>
</dbReference>
<dbReference type="GO" id="GO:0006878">
    <property type="term" value="P:intracellular copper ion homeostasis"/>
    <property type="evidence" value="ECO:0007669"/>
    <property type="project" value="TreeGrafter"/>
</dbReference>
<evidence type="ECO:0000256" key="6">
    <source>
        <dbReference type="ARBA" id="ARBA00023163"/>
    </source>
</evidence>
<dbReference type="OrthoDB" id="5600085at2759"/>
<dbReference type="InterPro" id="IPR051763">
    <property type="entry name" value="Copper_Homeo_Regul"/>
</dbReference>
<evidence type="ECO:0000256" key="1">
    <source>
        <dbReference type="ARBA" id="ARBA00004123"/>
    </source>
</evidence>
<dbReference type="PANTHER" id="PTHR28088">
    <property type="entry name" value="TRANSCRIPTIONAL ACTIVATOR HAA1-RELATED"/>
    <property type="match status" value="1"/>
</dbReference>
<proteinExistence type="predicted"/>